<protein>
    <submittedName>
        <fullName evidence="3">TIGR01244 family phosphatase</fullName>
    </submittedName>
</protein>
<reference evidence="3 4" key="1">
    <citation type="submission" date="2018-09" db="EMBL/GenBank/DDBJ databases">
        <title>Sphingomonas sp. DAC4.</title>
        <authorList>
            <person name="Seo T."/>
        </authorList>
    </citation>
    <scope>NUCLEOTIDE SEQUENCE [LARGE SCALE GENOMIC DNA]</scope>
    <source>
        <strain evidence="3 4">DAC4</strain>
    </source>
</reference>
<dbReference type="Pfam" id="PF04273">
    <property type="entry name" value="BLH_phosphatase"/>
    <property type="match status" value="1"/>
</dbReference>
<evidence type="ECO:0000313" key="3">
    <source>
        <dbReference type="EMBL" id="RIX32627.1"/>
    </source>
</evidence>
<dbReference type="PROSITE" id="PS50206">
    <property type="entry name" value="RHODANESE_3"/>
    <property type="match status" value="1"/>
</dbReference>
<evidence type="ECO:0000256" key="1">
    <source>
        <dbReference type="SAM" id="MobiDB-lite"/>
    </source>
</evidence>
<dbReference type="InterPro" id="IPR029021">
    <property type="entry name" value="Prot-tyrosine_phosphatase-like"/>
</dbReference>
<evidence type="ECO:0000259" key="2">
    <source>
        <dbReference type="PROSITE" id="PS50206"/>
    </source>
</evidence>
<dbReference type="InterPro" id="IPR005939">
    <property type="entry name" value="BLH_phosphatase-like"/>
</dbReference>
<dbReference type="Gene3D" id="3.90.190.10">
    <property type="entry name" value="Protein tyrosine phosphatase superfamily"/>
    <property type="match status" value="1"/>
</dbReference>
<feature type="compositionally biased region" description="Polar residues" evidence="1">
    <location>
        <begin position="22"/>
        <end position="35"/>
    </location>
</feature>
<sequence length="180" mass="19262">MSRVGTHHRLAVRHCHDCGHGSTRTNPRSEASAQQEGCKVKPKILTPNVSVLGQPEIADIEALAAAGYRSIIGNRPDGETPDQPSWTALKAAAAKFGIEAVQIPVVASNISADDIERFRQALETLPKPIAAFCRTGTRSALLWAFANEAGLTVDERIKIAADEGIDLEPFRDRLSGGVDA</sequence>
<gene>
    <name evidence="3" type="ORF">D3M59_00050</name>
</gene>
<comment type="caution">
    <text evidence="3">The sequence shown here is derived from an EMBL/GenBank/DDBJ whole genome shotgun (WGS) entry which is preliminary data.</text>
</comment>
<dbReference type="InterPro" id="IPR001763">
    <property type="entry name" value="Rhodanese-like_dom"/>
</dbReference>
<dbReference type="CDD" id="cd14503">
    <property type="entry name" value="PTP-bact"/>
    <property type="match status" value="1"/>
</dbReference>
<feature type="region of interest" description="Disordered" evidence="1">
    <location>
        <begin position="16"/>
        <end position="38"/>
    </location>
</feature>
<organism evidence="3 4">
    <name type="scientific">Sphingomonas edaphi</name>
    <dbReference type="NCBI Taxonomy" id="2315689"/>
    <lineage>
        <taxon>Bacteria</taxon>
        <taxon>Pseudomonadati</taxon>
        <taxon>Pseudomonadota</taxon>
        <taxon>Alphaproteobacteria</taxon>
        <taxon>Sphingomonadales</taxon>
        <taxon>Sphingomonadaceae</taxon>
        <taxon>Sphingomonas</taxon>
    </lineage>
</organism>
<evidence type="ECO:0000313" key="4">
    <source>
        <dbReference type="Proteomes" id="UP000285023"/>
    </source>
</evidence>
<dbReference type="AlphaFoldDB" id="A0A418Q3Z5"/>
<dbReference type="GO" id="GO:0016787">
    <property type="term" value="F:hydrolase activity"/>
    <property type="evidence" value="ECO:0007669"/>
    <property type="project" value="InterPro"/>
</dbReference>
<dbReference type="Proteomes" id="UP000285023">
    <property type="component" value="Unassembled WGS sequence"/>
</dbReference>
<feature type="domain" description="Rhodanese" evidence="2">
    <location>
        <begin position="107"/>
        <end position="158"/>
    </location>
</feature>
<dbReference type="NCBIfam" id="TIGR01244">
    <property type="entry name" value="TIGR01244 family sulfur transferase"/>
    <property type="match status" value="1"/>
</dbReference>
<accession>A0A418Q3Z5</accession>
<keyword evidence="4" id="KW-1185">Reference proteome</keyword>
<dbReference type="EMBL" id="QXTF01000001">
    <property type="protein sequence ID" value="RIX32627.1"/>
    <property type="molecule type" value="Genomic_DNA"/>
</dbReference>
<proteinExistence type="predicted"/>
<name>A0A418Q3Z5_9SPHN</name>